<dbReference type="EMBL" id="CP011454">
    <property type="protein sequence ID" value="AMW06170.1"/>
    <property type="molecule type" value="Genomic_DNA"/>
</dbReference>
<name>A0A143BNT5_9BACT</name>
<sequence>MFHAERRENALLQNGRERFAGDLLDHQLEHEVVEIGVRELTIGAIGQLRRLHHHGPCTARRGVQRVRLFGRPGTVQQHIVHGDLLGTRDLQVGEHLSNG</sequence>
<reference evidence="1 2" key="2">
    <citation type="journal article" date="2016" name="Environ. Microbiol. Rep.">
        <title>Metagenomic evidence for the presence of phototrophic Gemmatimonadetes bacteria in diverse environments.</title>
        <authorList>
            <person name="Zeng Y."/>
            <person name="Baumbach J."/>
            <person name="Barbosa E.G."/>
            <person name="Azevedo V."/>
            <person name="Zhang C."/>
            <person name="Koblizek M."/>
        </authorList>
    </citation>
    <scope>NUCLEOTIDE SEQUENCE [LARGE SCALE GENOMIC DNA]</scope>
    <source>
        <strain evidence="1 2">AP64</strain>
    </source>
</reference>
<reference evidence="1 2" key="1">
    <citation type="journal article" date="2014" name="Proc. Natl. Acad. Sci. U.S.A.">
        <title>Functional type 2 photosynthetic reaction centers found in the rare bacterial phylum Gemmatimonadetes.</title>
        <authorList>
            <person name="Zeng Y."/>
            <person name="Feng F."/>
            <person name="Medova H."/>
            <person name="Dean J."/>
            <person name="Koblizek M."/>
        </authorList>
    </citation>
    <scope>NUCLEOTIDE SEQUENCE [LARGE SCALE GENOMIC DNA]</scope>
    <source>
        <strain evidence="1 2">AP64</strain>
    </source>
</reference>
<protein>
    <submittedName>
        <fullName evidence="1">Uncharacterized protein</fullName>
    </submittedName>
</protein>
<evidence type="ECO:0000313" key="2">
    <source>
        <dbReference type="Proteomes" id="UP000076404"/>
    </source>
</evidence>
<dbReference type="AlphaFoldDB" id="A0A143BNT5"/>
<evidence type="ECO:0000313" key="1">
    <source>
        <dbReference type="EMBL" id="AMW06170.1"/>
    </source>
</evidence>
<accession>A0A143BNT5</accession>
<keyword evidence="2" id="KW-1185">Reference proteome</keyword>
<organism evidence="1 2">
    <name type="scientific">Gemmatimonas phototrophica</name>
    <dbReference type="NCBI Taxonomy" id="1379270"/>
    <lineage>
        <taxon>Bacteria</taxon>
        <taxon>Pseudomonadati</taxon>
        <taxon>Gemmatimonadota</taxon>
        <taxon>Gemmatimonadia</taxon>
        <taxon>Gemmatimonadales</taxon>
        <taxon>Gemmatimonadaceae</taxon>
        <taxon>Gemmatimonas</taxon>
    </lineage>
</organism>
<proteinExistence type="predicted"/>
<dbReference type="Proteomes" id="UP000076404">
    <property type="component" value="Chromosome"/>
</dbReference>
<gene>
    <name evidence="1" type="ORF">GEMMAAP_18025</name>
</gene>
<dbReference type="KEGG" id="gph:GEMMAAP_18025"/>